<reference evidence="2" key="1">
    <citation type="journal article" date="2021" name="PeerJ">
        <title>Extensive microbial diversity within the chicken gut microbiome revealed by metagenomics and culture.</title>
        <authorList>
            <person name="Gilroy R."/>
            <person name="Ravi A."/>
            <person name="Getino M."/>
            <person name="Pursley I."/>
            <person name="Horton D.L."/>
            <person name="Alikhan N.F."/>
            <person name="Baker D."/>
            <person name="Gharbi K."/>
            <person name="Hall N."/>
            <person name="Watson M."/>
            <person name="Adriaenssens E.M."/>
            <person name="Foster-Nyarko E."/>
            <person name="Jarju S."/>
            <person name="Secka A."/>
            <person name="Antonio M."/>
            <person name="Oren A."/>
            <person name="Chaudhuri R.R."/>
            <person name="La Ragione R."/>
            <person name="Hildebrand F."/>
            <person name="Pallen M.J."/>
        </authorList>
    </citation>
    <scope>NUCLEOTIDE SEQUENCE</scope>
    <source>
        <strain evidence="2">ChiHjej9B8-13557</strain>
    </source>
</reference>
<dbReference type="GO" id="GO:0016787">
    <property type="term" value="F:hydrolase activity"/>
    <property type="evidence" value="ECO:0007669"/>
    <property type="project" value="UniProtKB-KW"/>
</dbReference>
<proteinExistence type="predicted"/>
<dbReference type="GO" id="GO:0046392">
    <property type="term" value="P:galactarate catabolic process"/>
    <property type="evidence" value="ECO:0007669"/>
    <property type="project" value="TreeGrafter"/>
</dbReference>
<dbReference type="PANTHER" id="PTHR30536">
    <property type="entry name" value="ALTRONATE/GALACTARATE DEHYDRATASE"/>
    <property type="match status" value="1"/>
</dbReference>
<dbReference type="GO" id="GO:0019698">
    <property type="term" value="P:D-galacturonate catabolic process"/>
    <property type="evidence" value="ECO:0007669"/>
    <property type="project" value="TreeGrafter"/>
</dbReference>
<gene>
    <name evidence="2" type="ORF">H9771_02840</name>
</gene>
<dbReference type="PANTHER" id="PTHR30536:SF1">
    <property type="entry name" value="GALACTARATE DEHYDRATASE (L-THREO-FORMING)"/>
    <property type="match status" value="1"/>
</dbReference>
<reference evidence="2" key="2">
    <citation type="submission" date="2021-04" db="EMBL/GenBank/DDBJ databases">
        <authorList>
            <person name="Gilroy R."/>
        </authorList>
    </citation>
    <scope>NUCLEOTIDE SEQUENCE</scope>
    <source>
        <strain evidence="2">ChiHjej9B8-13557</strain>
    </source>
</reference>
<comment type="caution">
    <text evidence="2">The sequence shown here is derived from an EMBL/GenBank/DDBJ whole genome shotgun (WGS) entry which is preliminary data.</text>
</comment>
<evidence type="ECO:0000313" key="3">
    <source>
        <dbReference type="Proteomes" id="UP000824211"/>
    </source>
</evidence>
<organism evidence="2 3">
    <name type="scientific">Candidatus Faecalibacterium faecipullorum</name>
    <dbReference type="NCBI Taxonomy" id="2838578"/>
    <lineage>
        <taxon>Bacteria</taxon>
        <taxon>Bacillati</taxon>
        <taxon>Bacillota</taxon>
        <taxon>Clostridia</taxon>
        <taxon>Eubacteriales</taxon>
        <taxon>Oscillospiraceae</taxon>
        <taxon>Faecalibacterium</taxon>
    </lineage>
</organism>
<name>A0A9D2S7A4_9FIRM</name>
<dbReference type="GO" id="GO:0008867">
    <property type="term" value="F:galactarate dehydratase activity"/>
    <property type="evidence" value="ECO:0007669"/>
    <property type="project" value="TreeGrafter"/>
</dbReference>
<dbReference type="InterPro" id="IPR052172">
    <property type="entry name" value="UxaA_altronate/galactarate_dh"/>
</dbReference>
<evidence type="ECO:0000313" key="2">
    <source>
        <dbReference type="EMBL" id="HJB58591.1"/>
    </source>
</evidence>
<protein>
    <submittedName>
        <fullName evidence="2">UxaA family hydrolase</fullName>
    </submittedName>
</protein>
<dbReference type="InterPro" id="IPR048332">
    <property type="entry name" value="GD_AH_C"/>
</dbReference>
<accession>A0A9D2S7A4</accession>
<keyword evidence="2" id="KW-0378">Hydrolase</keyword>
<dbReference type="AlphaFoldDB" id="A0A9D2S7A4"/>
<dbReference type="Pfam" id="PF20629">
    <property type="entry name" value="GD_AH_C"/>
    <property type="match status" value="1"/>
</dbReference>
<feature type="domain" description="D-galactarate/Altronate dehydratase C-terminal" evidence="1">
    <location>
        <begin position="1"/>
        <end position="77"/>
    </location>
</feature>
<dbReference type="Proteomes" id="UP000824211">
    <property type="component" value="Unassembled WGS sequence"/>
</dbReference>
<sequence length="80" mass="8854">YGLDVAPVIKVCSRTEMKEHWFDLIDISAGQVATGEKTIADVGEEIFNMILDVASGTKQPYSDQYGFHNDMCIFNPAPIT</sequence>
<feature type="non-terminal residue" evidence="2">
    <location>
        <position position="1"/>
    </location>
</feature>
<dbReference type="EMBL" id="DWXX01000048">
    <property type="protein sequence ID" value="HJB58591.1"/>
    <property type="molecule type" value="Genomic_DNA"/>
</dbReference>
<evidence type="ECO:0000259" key="1">
    <source>
        <dbReference type="Pfam" id="PF20629"/>
    </source>
</evidence>